<dbReference type="STRING" id="1550566.SZ63_07790"/>
<organism evidence="3 4">
    <name type="scientific">Methanoculleus sediminis</name>
    <dbReference type="NCBI Taxonomy" id="1550566"/>
    <lineage>
        <taxon>Archaea</taxon>
        <taxon>Methanobacteriati</taxon>
        <taxon>Methanobacteriota</taxon>
        <taxon>Stenosarchaea group</taxon>
        <taxon>Methanomicrobia</taxon>
        <taxon>Methanomicrobiales</taxon>
        <taxon>Methanomicrobiaceae</taxon>
        <taxon>Methanoculleus</taxon>
    </lineage>
</organism>
<comment type="similarity">
    <text evidence="1">Belongs to the AHA1 family.</text>
</comment>
<dbReference type="OrthoDB" id="165863at2157"/>
<feature type="domain" description="Activator of Hsp90 ATPase homologue 1/2-like C-terminal" evidence="2">
    <location>
        <begin position="18"/>
        <end position="161"/>
    </location>
</feature>
<dbReference type="EMBL" id="JXOJ01000003">
    <property type="protein sequence ID" value="KLK87908.1"/>
    <property type="molecule type" value="Genomic_DNA"/>
</dbReference>
<sequence length="170" mass="19246">MEEAEQIRPEILIERVFDAPRELVWKAWTEPGYVRRWWGAKGFTEPVVRIDLRVGGRYLFGMRSPEGRDFWSTGEYREIAPAERLVFTDSFSDAEGNVVPASYYGMTGDWPLELVATVTFEDADGGTKLTIREPGVPADEDRDMAVVGWNESLDKLAEVLKERSRGNIGA</sequence>
<protein>
    <submittedName>
        <fullName evidence="3">ATPase</fullName>
    </submittedName>
</protein>
<dbReference type="AlphaFoldDB" id="A0A0H1QY93"/>
<dbReference type="RefSeq" id="WP_048183965.1">
    <property type="nucleotide sequence ID" value="NZ_JXOJ01000003.1"/>
</dbReference>
<evidence type="ECO:0000256" key="1">
    <source>
        <dbReference type="ARBA" id="ARBA00006817"/>
    </source>
</evidence>
<keyword evidence="4" id="KW-1185">Reference proteome</keyword>
<name>A0A0H1QY93_9EURY</name>
<proteinExistence type="inferred from homology"/>
<gene>
    <name evidence="3" type="ORF">SZ63_07790</name>
</gene>
<dbReference type="PATRIC" id="fig|1550566.3.peg.1698"/>
<reference evidence="3 4" key="1">
    <citation type="journal article" date="2015" name="Int. J. Syst. Evol. Microbiol.">
        <title>Methanoculleus sediminis sp. nov., a methanogen from sediments near a submarine mud volcano.</title>
        <authorList>
            <person name="Chen S.C."/>
            <person name="Chen M.F."/>
            <person name="Lai M.C."/>
            <person name="Weng C.Y."/>
            <person name="Wu S.Y."/>
            <person name="Lin S."/>
            <person name="Yang T.F."/>
            <person name="Chen P.C."/>
        </authorList>
    </citation>
    <scope>NUCLEOTIDE SEQUENCE [LARGE SCALE GENOMIC DNA]</scope>
    <source>
        <strain evidence="3 4">S3Fa</strain>
    </source>
</reference>
<evidence type="ECO:0000313" key="4">
    <source>
        <dbReference type="Proteomes" id="UP000035301"/>
    </source>
</evidence>
<evidence type="ECO:0000313" key="3">
    <source>
        <dbReference type="EMBL" id="KLK87908.1"/>
    </source>
</evidence>
<dbReference type="InterPro" id="IPR023393">
    <property type="entry name" value="START-like_dom_sf"/>
</dbReference>
<dbReference type="SUPFAM" id="SSF55961">
    <property type="entry name" value="Bet v1-like"/>
    <property type="match status" value="1"/>
</dbReference>
<evidence type="ECO:0000259" key="2">
    <source>
        <dbReference type="Pfam" id="PF08327"/>
    </source>
</evidence>
<dbReference type="Gene3D" id="3.30.530.20">
    <property type="match status" value="1"/>
</dbReference>
<dbReference type="Proteomes" id="UP000035301">
    <property type="component" value="Unassembled WGS sequence"/>
</dbReference>
<dbReference type="Pfam" id="PF08327">
    <property type="entry name" value="AHSA1"/>
    <property type="match status" value="1"/>
</dbReference>
<accession>A0A0H1QY93</accession>
<dbReference type="InterPro" id="IPR013538">
    <property type="entry name" value="ASHA1/2-like_C"/>
</dbReference>
<comment type="caution">
    <text evidence="3">The sequence shown here is derived from an EMBL/GenBank/DDBJ whole genome shotgun (WGS) entry which is preliminary data.</text>
</comment>